<dbReference type="Gene3D" id="3.30.2090.10">
    <property type="entry name" value="Multidrug efflux transporter AcrB TolC docking domain, DN and DC subdomains"/>
    <property type="match status" value="2"/>
</dbReference>
<dbReference type="Gene3D" id="3.30.70.1430">
    <property type="entry name" value="Multidrug efflux transporter AcrB pore domain"/>
    <property type="match status" value="2"/>
</dbReference>
<dbReference type="RefSeq" id="WP_308357360.1">
    <property type="nucleotide sequence ID" value="NZ_CP129970.2"/>
</dbReference>
<feature type="transmembrane region" description="Helical" evidence="1">
    <location>
        <begin position="843"/>
        <end position="862"/>
    </location>
</feature>
<dbReference type="EMBL" id="CP129970">
    <property type="protein sequence ID" value="WMN07266.1"/>
    <property type="molecule type" value="Genomic_DNA"/>
</dbReference>
<feature type="transmembrane region" description="Helical" evidence="1">
    <location>
        <begin position="869"/>
        <end position="889"/>
    </location>
</feature>
<feature type="transmembrane region" description="Helical" evidence="1">
    <location>
        <begin position="357"/>
        <end position="377"/>
    </location>
</feature>
<dbReference type="SUPFAM" id="SSF82866">
    <property type="entry name" value="Multidrug efflux transporter AcrB transmembrane domain"/>
    <property type="match status" value="2"/>
</dbReference>
<proteinExistence type="predicted"/>
<reference evidence="2" key="1">
    <citation type="submission" date="2023-08" db="EMBL/GenBank/DDBJ databases">
        <title>Comparative genomics and taxonomic characterization of three novel marine species of genus Marivirga.</title>
        <authorList>
            <person name="Muhammad N."/>
            <person name="Kim S.-G."/>
        </authorList>
    </citation>
    <scope>NUCLEOTIDE SEQUENCE [LARGE SCALE GENOMIC DNA]</scope>
    <source>
        <strain evidence="2">ABR2-2</strain>
    </source>
</reference>
<keyword evidence="1" id="KW-0812">Transmembrane</keyword>
<dbReference type="GO" id="GO:0042910">
    <property type="term" value="F:xenobiotic transmembrane transporter activity"/>
    <property type="evidence" value="ECO:0007669"/>
    <property type="project" value="TreeGrafter"/>
</dbReference>
<feature type="transmembrane region" description="Helical" evidence="1">
    <location>
        <begin position="895"/>
        <end position="914"/>
    </location>
</feature>
<dbReference type="InterPro" id="IPR001036">
    <property type="entry name" value="Acrflvin-R"/>
</dbReference>
<dbReference type="GO" id="GO:0005886">
    <property type="term" value="C:plasma membrane"/>
    <property type="evidence" value="ECO:0007669"/>
    <property type="project" value="TreeGrafter"/>
</dbReference>
<organism evidence="2 3">
    <name type="scientific">Marivirga arenosa</name>
    <dbReference type="NCBI Taxonomy" id="3059076"/>
    <lineage>
        <taxon>Bacteria</taxon>
        <taxon>Pseudomonadati</taxon>
        <taxon>Bacteroidota</taxon>
        <taxon>Cytophagia</taxon>
        <taxon>Cytophagales</taxon>
        <taxon>Marivirgaceae</taxon>
        <taxon>Marivirga</taxon>
    </lineage>
</organism>
<feature type="transmembrane region" description="Helical" evidence="1">
    <location>
        <begin position="977"/>
        <end position="1001"/>
    </location>
</feature>
<feature type="transmembrane region" description="Helical" evidence="1">
    <location>
        <begin position="383"/>
        <end position="404"/>
    </location>
</feature>
<sequence length="1010" mass="113362">MTRYFIERPIAVIMTFVALICLSVLAWLNRPVSLLPDIDMPEMAIRIDYANASPEAIENNILKPMRESLATMQGLDDLQSTASSENGLIRLRFNYGQRMDLAFVEVNEKIDRLTDQFPADMSRPRVIRVNYTDIPIAKLQLIPKDGDNMIESSRLAENVIKKRIEQIEGISIVDLNGIVNEEIKIIPDLAALERAGIEISSISEAIKSANQELGGVEVKDGQYQYYMRMASRLNNAEDIQEIPVKISENKYLPIKQLATVKTAEGKVFGFHFFNQNRGIVMNIHKQPQAVMTELMPEIEKSIEQFKRDYPSLDISITQDQSVFLKAGINNLQGSLLFGGIFAFVVLFLFMGSFRLPVIMGISLPLSLILSFLFFEIFGLSINIISLSGLALGLGMLIDNAIIVLENISRKRMEGLSLIDACVAGVSEVQGALISSVLTTLAVFVPLIFLSGVSGVLFFDQAVSVGIILSVSLGVSFVLLPLLYRLFFENKANFKKEDSRFFKSIMRGFERSHHWTFKNKSISFLIIVLIIPIGLVAFWNLEQKGLPAITRTDAVLDINWNEPIDVAENARRAQNLIDEVNSTLKYSETDAGIPQYLLSLENAELQQSLIYLEFDSERAKETQLDLLEERLKRSYPRVSFERKNAKNAFDMLFASEEPFFRVQWQDPNLKEADPAAVKQKLKTFPIKDFEPGPSLQEESSMIMNIKQQELLKYGISPEQIISQLQRVLGNYKISELKQFAIITPVMLETNQKAFEDLLSIAKVKNAEGKTYELKNFVSYDWGTRLKKITADVSGTYFSVSLTEDDVENEAAQLLSGINEWATKNALIQKVSGRYFSDQENLNELAFILLISVVLLYFILSAQFESFWQPLIVIFTLPFGIMGSVIVLWIGGSSINIMSAIGMVVMLGIMVNDAILKVDTMNRNVKALEKKDKEGMYEAIFSAGIIRLKPILMTSITTLLALSPVLLSGGLGAELQKPLVLAVMGGLTIGTFTALYFVPLIYFKFIKLKKEN</sequence>
<protein>
    <submittedName>
        <fullName evidence="2">Efflux RND transporter permease subunit</fullName>
    </submittedName>
</protein>
<evidence type="ECO:0000313" key="3">
    <source>
        <dbReference type="Proteomes" id="UP001244443"/>
    </source>
</evidence>
<gene>
    <name evidence="2" type="ORF">QYS48_28345</name>
</gene>
<dbReference type="SUPFAM" id="SSF82693">
    <property type="entry name" value="Multidrug efflux transporter AcrB pore domain, PN1, PN2, PC1 and PC2 subdomains"/>
    <property type="match status" value="2"/>
</dbReference>
<dbReference type="Gene3D" id="3.30.70.1440">
    <property type="entry name" value="Multidrug efflux transporter AcrB pore domain"/>
    <property type="match status" value="1"/>
</dbReference>
<keyword evidence="3" id="KW-1185">Reference proteome</keyword>
<dbReference type="PRINTS" id="PR00702">
    <property type="entry name" value="ACRIFLAVINRP"/>
</dbReference>
<dbReference type="AlphaFoldDB" id="A0AA51R938"/>
<name>A0AA51R938_9BACT</name>
<feature type="transmembrane region" description="Helical" evidence="1">
    <location>
        <begin position="520"/>
        <end position="540"/>
    </location>
</feature>
<dbReference type="Proteomes" id="UP001244443">
    <property type="component" value="Chromosome"/>
</dbReference>
<dbReference type="Gene3D" id="3.30.70.1320">
    <property type="entry name" value="Multidrug efflux transporter AcrB pore domain like"/>
    <property type="match status" value="1"/>
</dbReference>
<dbReference type="SUPFAM" id="SSF82714">
    <property type="entry name" value="Multidrug efflux transporter AcrB TolC docking domain, DN and DC subdomains"/>
    <property type="match status" value="2"/>
</dbReference>
<feature type="transmembrane region" description="Helical" evidence="1">
    <location>
        <begin position="9"/>
        <end position="28"/>
    </location>
</feature>
<dbReference type="Pfam" id="PF00873">
    <property type="entry name" value="ACR_tran"/>
    <property type="match status" value="1"/>
</dbReference>
<feature type="transmembrane region" description="Helical" evidence="1">
    <location>
        <begin position="464"/>
        <end position="486"/>
    </location>
</feature>
<accession>A0AA51R938</accession>
<dbReference type="InterPro" id="IPR027463">
    <property type="entry name" value="AcrB_DN_DC_subdom"/>
</dbReference>
<keyword evidence="1" id="KW-1133">Transmembrane helix</keyword>
<dbReference type="Gene3D" id="1.20.1640.10">
    <property type="entry name" value="Multidrug efflux transporter AcrB transmembrane domain"/>
    <property type="match status" value="2"/>
</dbReference>
<dbReference type="PANTHER" id="PTHR32063:SF0">
    <property type="entry name" value="SWARMING MOTILITY PROTEIN SWRC"/>
    <property type="match status" value="1"/>
</dbReference>
<evidence type="ECO:0000313" key="2">
    <source>
        <dbReference type="EMBL" id="WMN07266.1"/>
    </source>
</evidence>
<keyword evidence="1" id="KW-0472">Membrane</keyword>
<evidence type="ECO:0000256" key="1">
    <source>
        <dbReference type="SAM" id="Phobius"/>
    </source>
</evidence>
<dbReference type="PANTHER" id="PTHR32063">
    <property type="match status" value="1"/>
</dbReference>
<feature type="transmembrane region" description="Helical" evidence="1">
    <location>
        <begin position="331"/>
        <end position="350"/>
    </location>
</feature>
<feature type="transmembrane region" description="Helical" evidence="1">
    <location>
        <begin position="436"/>
        <end position="458"/>
    </location>
</feature>